<evidence type="ECO:0008006" key="7">
    <source>
        <dbReference type="Google" id="ProtNLM"/>
    </source>
</evidence>
<feature type="compositionally biased region" description="Basic and acidic residues" evidence="1">
    <location>
        <begin position="67"/>
        <end position="85"/>
    </location>
</feature>
<dbReference type="OrthoDB" id="9132789at2"/>
<dbReference type="EMBL" id="JPGG01000017">
    <property type="protein sequence ID" value="KGC11433.1"/>
    <property type="molecule type" value="Genomic_DNA"/>
</dbReference>
<proteinExistence type="predicted"/>
<comment type="caution">
    <text evidence="4">The sequence shown here is derived from an EMBL/GenBank/DDBJ whole genome shotgun (WGS) entry which is preliminary data.</text>
</comment>
<reference evidence="3 5" key="1">
    <citation type="submission" date="2014-04" db="EMBL/GenBank/DDBJ databases">
        <authorList>
            <person name="Bishop-Lilly K.A."/>
            <person name="Broomall S.M."/>
            <person name="Chain P.S."/>
            <person name="Chertkov O."/>
            <person name="Coyne S.R."/>
            <person name="Daligault H.E."/>
            <person name="Davenport K.W."/>
            <person name="Erkkila T."/>
            <person name="Frey K.G."/>
            <person name="Gibbons H.S."/>
            <person name="Gu W."/>
            <person name="Jaissle J."/>
            <person name="Johnson S.L."/>
            <person name="Koroleva G.I."/>
            <person name="Ladner J.T."/>
            <person name="Lo C.-C."/>
            <person name="Minogue T.D."/>
            <person name="Munk C."/>
            <person name="Palacios G.F."/>
            <person name="Redden C.L."/>
            <person name="Rosenzweig C.N."/>
            <person name="Scholz M.B."/>
            <person name="Teshima H."/>
            <person name="Xu Y."/>
        </authorList>
    </citation>
    <scope>NUCLEOTIDE SEQUENCE [LARGE SCALE GENOMIC DNA]</scope>
    <source>
        <strain evidence="5">gladioli</strain>
        <strain evidence="3">Gladioli</strain>
    </source>
</reference>
<protein>
    <recommendedName>
        <fullName evidence="7">Lipoprotein</fullName>
    </recommendedName>
</protein>
<dbReference type="Proteomes" id="UP000220629">
    <property type="component" value="Unassembled WGS sequence"/>
</dbReference>
<dbReference type="RefSeq" id="WP_013698364.1">
    <property type="nucleotide sequence ID" value="NZ_CADEPU010000001.1"/>
</dbReference>
<dbReference type="Proteomes" id="UP000029590">
    <property type="component" value="Unassembled WGS sequence"/>
</dbReference>
<dbReference type="KEGG" id="bgo:BM43_3733"/>
<sequence length="98" mass="11200">MRPTRIACALTIVFAGLFASNFACAQRPERGGSSHKASRPRMPPPPPRDAQLDRFDEPGRSAVSPDLDQRRRDGHMTPEERHLLRQHIEDAVRELYKR</sequence>
<reference evidence="6" key="3">
    <citation type="submission" date="2017-09" db="EMBL/GenBank/DDBJ databases">
        <title>FDA dAtabase for Regulatory Grade micrObial Sequences (FDA-ARGOS): Supporting development and validation of Infectious Disease Dx tests.</title>
        <authorList>
            <person name="Minogue T."/>
            <person name="Wolcott M."/>
            <person name="Wasieloski L."/>
            <person name="Aguilar W."/>
            <person name="Moore D."/>
            <person name="Tallon L."/>
            <person name="Sadzewicz L."/>
            <person name="Ott S."/>
            <person name="Zhao X."/>
            <person name="Nagaraj S."/>
            <person name="Vavikolanu K."/>
            <person name="Aluvathingal J."/>
            <person name="Nadendla S."/>
            <person name="Sichtig H."/>
        </authorList>
    </citation>
    <scope>NUCLEOTIDE SEQUENCE [LARGE SCALE GENOMIC DNA]</scope>
    <source>
        <strain evidence="6">FDAARGOS_390</strain>
    </source>
</reference>
<dbReference type="OMA" id="HRRDGHM"/>
<evidence type="ECO:0000256" key="2">
    <source>
        <dbReference type="SAM" id="SignalP"/>
    </source>
</evidence>
<feature type="chain" id="PRO_5011844057" description="Lipoprotein" evidence="2">
    <location>
        <begin position="26"/>
        <end position="98"/>
    </location>
</feature>
<feature type="region of interest" description="Disordered" evidence="1">
    <location>
        <begin position="27"/>
        <end position="85"/>
    </location>
</feature>
<reference evidence="4" key="2">
    <citation type="submission" date="2017-09" db="EMBL/GenBank/DDBJ databases">
        <title>FDA dAtabase for Regulatory Grade micrObial Sequences (FDA-ARGOS): Supporting development and validation of Infectious Disease Dx tests.</title>
        <authorList>
            <person name="Minogue T."/>
            <person name="Wolcott M."/>
            <person name="Wasieloski L."/>
            <person name="Aguilar W."/>
            <person name="Moore D."/>
            <person name="Tallon L.J."/>
            <person name="Sadzewicz L."/>
            <person name="Ott S."/>
            <person name="Zhao X."/>
            <person name="Nagaraj S."/>
            <person name="Vavikolanu K."/>
            <person name="Aluvathingal J."/>
            <person name="Nadendla S."/>
            <person name="Sichtig H."/>
        </authorList>
    </citation>
    <scope>NUCLEOTIDE SEQUENCE</scope>
    <source>
        <strain evidence="4">FDAARGOS_390</strain>
    </source>
</reference>
<dbReference type="EMBL" id="PDDY01000004">
    <property type="protein sequence ID" value="PEH38124.1"/>
    <property type="molecule type" value="Genomic_DNA"/>
</dbReference>
<feature type="compositionally biased region" description="Basic and acidic residues" evidence="1">
    <location>
        <begin position="50"/>
        <end position="59"/>
    </location>
</feature>
<feature type="signal peptide" evidence="2">
    <location>
        <begin position="1"/>
        <end position="25"/>
    </location>
</feature>
<name>A0A095F254_BURGA</name>
<evidence type="ECO:0000313" key="6">
    <source>
        <dbReference type="Proteomes" id="UP000220629"/>
    </source>
</evidence>
<evidence type="ECO:0000313" key="5">
    <source>
        <dbReference type="Proteomes" id="UP000029590"/>
    </source>
</evidence>
<accession>A0A095F254</accession>
<evidence type="ECO:0000313" key="3">
    <source>
        <dbReference type="EMBL" id="KGC11433.1"/>
    </source>
</evidence>
<evidence type="ECO:0000256" key="1">
    <source>
        <dbReference type="SAM" id="MobiDB-lite"/>
    </source>
</evidence>
<keyword evidence="2" id="KW-0732">Signal</keyword>
<dbReference type="AlphaFoldDB" id="A0A095F254"/>
<evidence type="ECO:0000313" key="4">
    <source>
        <dbReference type="EMBL" id="PEH38124.1"/>
    </source>
</evidence>
<gene>
    <name evidence="4" type="ORF">CRM94_27245</name>
    <name evidence="3" type="ORF">DM48_7828</name>
</gene>
<organism evidence="4 6">
    <name type="scientific">Burkholderia gladioli</name>
    <name type="common">Pseudomonas marginata</name>
    <name type="synonym">Phytomonas marginata</name>
    <dbReference type="NCBI Taxonomy" id="28095"/>
    <lineage>
        <taxon>Bacteria</taxon>
        <taxon>Pseudomonadati</taxon>
        <taxon>Pseudomonadota</taxon>
        <taxon>Betaproteobacteria</taxon>
        <taxon>Burkholderiales</taxon>
        <taxon>Burkholderiaceae</taxon>
        <taxon>Burkholderia</taxon>
    </lineage>
</organism>